<comment type="caution">
    <text evidence="2">The sequence shown here is derived from an EMBL/GenBank/DDBJ whole genome shotgun (WGS) entry which is preliminary data.</text>
</comment>
<keyword evidence="3" id="KW-1185">Reference proteome</keyword>
<evidence type="ECO:0000313" key="2">
    <source>
        <dbReference type="EMBL" id="MDF8335330.1"/>
    </source>
</evidence>
<keyword evidence="2" id="KW-0413">Isomerase</keyword>
<evidence type="ECO:0000313" key="3">
    <source>
        <dbReference type="Proteomes" id="UP001222770"/>
    </source>
</evidence>
<dbReference type="InterPro" id="IPR050312">
    <property type="entry name" value="IolE/XylAMocC-like"/>
</dbReference>
<organism evidence="2 3">
    <name type="scientific">Novosphingobium cyanobacteriorum</name>
    <dbReference type="NCBI Taxonomy" id="3024215"/>
    <lineage>
        <taxon>Bacteria</taxon>
        <taxon>Pseudomonadati</taxon>
        <taxon>Pseudomonadota</taxon>
        <taxon>Alphaproteobacteria</taxon>
        <taxon>Sphingomonadales</taxon>
        <taxon>Sphingomonadaceae</taxon>
        <taxon>Novosphingobium</taxon>
    </lineage>
</organism>
<sequence length="266" mass="28341">MTAPNPISLASGVVPEFGPVETIEAAAAGGFDMVGLWVEPAEWTARHTRDARTALASTGLPLLDVEVVWLKADSSMDDHRKVIDVGAELGARNVLCVSSDPDHARTAARLQVLCEHAAPANIRVALEFGIFTEVKSLATALLVLDRIDHPGKALLIDPIHVDRSGATVAQLAQVDPALLPYAQFCDAPAERPDPADFDAVIRDAIDLREQCGMGALPLAAMFETLPAGIPLSIELRSLALREAFPHPALRAAAVAHATRAWMQAYT</sequence>
<dbReference type="SUPFAM" id="SSF51658">
    <property type="entry name" value="Xylose isomerase-like"/>
    <property type="match status" value="1"/>
</dbReference>
<gene>
    <name evidence="2" type="ORF">POM99_19160</name>
</gene>
<feature type="domain" description="Xylose isomerase-like TIM barrel" evidence="1">
    <location>
        <begin position="24"/>
        <end position="236"/>
    </location>
</feature>
<dbReference type="EMBL" id="JAROCY010000025">
    <property type="protein sequence ID" value="MDF8335330.1"/>
    <property type="molecule type" value="Genomic_DNA"/>
</dbReference>
<name>A0ABT6CN42_9SPHN</name>
<dbReference type="GO" id="GO:0016853">
    <property type="term" value="F:isomerase activity"/>
    <property type="evidence" value="ECO:0007669"/>
    <property type="project" value="UniProtKB-KW"/>
</dbReference>
<reference evidence="2 3" key="1">
    <citation type="submission" date="2023-03" db="EMBL/GenBank/DDBJ databases">
        <title>Novosphingobium cyanobacteriorum sp. nov., isolated from a eutrophic reservoir during the Microcystis bloom period.</title>
        <authorList>
            <person name="Kang M."/>
            <person name="Le V."/>
            <person name="Ko S.-R."/>
            <person name="Lee S.-A."/>
            <person name="Ahn C.-Y."/>
        </authorList>
    </citation>
    <scope>NUCLEOTIDE SEQUENCE [LARGE SCALE GENOMIC DNA]</scope>
    <source>
        <strain evidence="2 3">HBC54</strain>
    </source>
</reference>
<dbReference type="PANTHER" id="PTHR12110">
    <property type="entry name" value="HYDROXYPYRUVATE ISOMERASE"/>
    <property type="match status" value="1"/>
</dbReference>
<proteinExistence type="predicted"/>
<accession>A0ABT6CN42</accession>
<dbReference type="PANTHER" id="PTHR12110:SF48">
    <property type="entry name" value="BLL3656 PROTEIN"/>
    <property type="match status" value="1"/>
</dbReference>
<protein>
    <submittedName>
        <fullName evidence="2">Sugar phosphate isomerase/epimerase</fullName>
    </submittedName>
</protein>
<dbReference type="Gene3D" id="3.20.20.150">
    <property type="entry name" value="Divalent-metal-dependent TIM barrel enzymes"/>
    <property type="match status" value="1"/>
</dbReference>
<dbReference type="Proteomes" id="UP001222770">
    <property type="component" value="Unassembled WGS sequence"/>
</dbReference>
<dbReference type="RefSeq" id="WP_277280295.1">
    <property type="nucleotide sequence ID" value="NZ_JAROCY010000025.1"/>
</dbReference>
<dbReference type="InterPro" id="IPR036237">
    <property type="entry name" value="Xyl_isomerase-like_sf"/>
</dbReference>
<dbReference type="Pfam" id="PF01261">
    <property type="entry name" value="AP_endonuc_2"/>
    <property type="match status" value="1"/>
</dbReference>
<dbReference type="InterPro" id="IPR013022">
    <property type="entry name" value="Xyl_isomerase-like_TIM-brl"/>
</dbReference>
<evidence type="ECO:0000259" key="1">
    <source>
        <dbReference type="Pfam" id="PF01261"/>
    </source>
</evidence>